<keyword evidence="4 15" id="KW-0285">Flavoprotein</keyword>
<evidence type="ECO:0000256" key="3">
    <source>
        <dbReference type="ARBA" id="ARBA00005201"/>
    </source>
</evidence>
<dbReference type="InterPro" id="IPR002606">
    <property type="entry name" value="Riboflavin_kinase_bac"/>
</dbReference>
<comment type="pathway">
    <text evidence="3 15">Cofactor biosynthesis; FMN biosynthesis; FMN from riboflavin (ATP route): step 1/1.</text>
</comment>
<evidence type="ECO:0000256" key="8">
    <source>
        <dbReference type="ARBA" id="ARBA00022741"/>
    </source>
</evidence>
<dbReference type="FunFam" id="2.40.30.30:FF:000003">
    <property type="entry name" value="Riboflavin biosynthesis protein"/>
    <property type="match status" value="1"/>
</dbReference>
<keyword evidence="6 15" id="KW-0808">Transferase</keyword>
<evidence type="ECO:0000256" key="12">
    <source>
        <dbReference type="ARBA" id="ARBA00023268"/>
    </source>
</evidence>
<dbReference type="Proteomes" id="UP000660801">
    <property type="component" value="Unassembled WGS sequence"/>
</dbReference>
<comment type="caution">
    <text evidence="17">The sequence shown here is derived from an EMBL/GenBank/DDBJ whole genome shotgun (WGS) entry which is preliminary data.</text>
</comment>
<dbReference type="Gene3D" id="2.40.30.30">
    <property type="entry name" value="Riboflavin kinase-like"/>
    <property type="match status" value="1"/>
</dbReference>
<dbReference type="GO" id="GO:0009231">
    <property type="term" value="P:riboflavin biosynthetic process"/>
    <property type="evidence" value="ECO:0007669"/>
    <property type="project" value="InterPro"/>
</dbReference>
<accession>A0A917A5T8</accession>
<comment type="catalytic activity">
    <reaction evidence="14 15">
        <text>FMN + ATP + H(+) = FAD + diphosphate</text>
        <dbReference type="Rhea" id="RHEA:17237"/>
        <dbReference type="ChEBI" id="CHEBI:15378"/>
        <dbReference type="ChEBI" id="CHEBI:30616"/>
        <dbReference type="ChEBI" id="CHEBI:33019"/>
        <dbReference type="ChEBI" id="CHEBI:57692"/>
        <dbReference type="ChEBI" id="CHEBI:58210"/>
        <dbReference type="EC" id="2.7.7.2"/>
    </reaction>
</comment>
<evidence type="ECO:0000313" key="18">
    <source>
        <dbReference type="Proteomes" id="UP000660801"/>
    </source>
</evidence>
<feature type="domain" description="Riboflavin kinase" evidence="16">
    <location>
        <begin position="181"/>
        <end position="305"/>
    </location>
</feature>
<keyword evidence="7 15" id="KW-0548">Nucleotidyltransferase</keyword>
<evidence type="ECO:0000313" key="17">
    <source>
        <dbReference type="EMBL" id="GGE28104.1"/>
    </source>
</evidence>
<dbReference type="GO" id="GO:0008531">
    <property type="term" value="F:riboflavin kinase activity"/>
    <property type="evidence" value="ECO:0007669"/>
    <property type="project" value="UniProtKB-UniRule"/>
</dbReference>
<keyword evidence="10 15" id="KW-0274">FAD</keyword>
<dbReference type="GO" id="GO:0003919">
    <property type="term" value="F:FMN adenylyltransferase activity"/>
    <property type="evidence" value="ECO:0007669"/>
    <property type="project" value="UniProtKB-UniRule"/>
</dbReference>
<comment type="pathway">
    <text evidence="2 15">Cofactor biosynthesis; FAD biosynthesis; FAD from FMN: step 1/1.</text>
</comment>
<dbReference type="PANTHER" id="PTHR22749:SF6">
    <property type="entry name" value="RIBOFLAVIN KINASE"/>
    <property type="match status" value="1"/>
</dbReference>
<dbReference type="GO" id="GO:0005524">
    <property type="term" value="F:ATP binding"/>
    <property type="evidence" value="ECO:0007669"/>
    <property type="project" value="UniProtKB-UniRule"/>
</dbReference>
<reference evidence="17" key="2">
    <citation type="submission" date="2020-09" db="EMBL/GenBank/DDBJ databases">
        <authorList>
            <person name="Sun Q."/>
            <person name="Zhou Y."/>
        </authorList>
    </citation>
    <scope>NUCLEOTIDE SEQUENCE</scope>
    <source>
        <strain evidence="17">CGMCC 1.15533</strain>
    </source>
</reference>
<evidence type="ECO:0000256" key="6">
    <source>
        <dbReference type="ARBA" id="ARBA00022679"/>
    </source>
</evidence>
<evidence type="ECO:0000256" key="13">
    <source>
        <dbReference type="ARBA" id="ARBA00047880"/>
    </source>
</evidence>
<evidence type="ECO:0000256" key="4">
    <source>
        <dbReference type="ARBA" id="ARBA00022630"/>
    </source>
</evidence>
<dbReference type="Pfam" id="PF06574">
    <property type="entry name" value="FAD_syn"/>
    <property type="match status" value="1"/>
</dbReference>
<comment type="catalytic activity">
    <reaction evidence="13 15">
        <text>riboflavin + ATP = FMN + ADP + H(+)</text>
        <dbReference type="Rhea" id="RHEA:14357"/>
        <dbReference type="ChEBI" id="CHEBI:15378"/>
        <dbReference type="ChEBI" id="CHEBI:30616"/>
        <dbReference type="ChEBI" id="CHEBI:57986"/>
        <dbReference type="ChEBI" id="CHEBI:58210"/>
        <dbReference type="ChEBI" id="CHEBI:456216"/>
        <dbReference type="EC" id="2.7.1.26"/>
    </reaction>
</comment>
<gene>
    <name evidence="17" type="primary">mreA</name>
    <name evidence="17" type="ORF">GCM10011510_06590</name>
</gene>
<reference evidence="17" key="1">
    <citation type="journal article" date="2014" name="Int. J. Syst. Evol. Microbiol.">
        <title>Complete genome sequence of Corynebacterium casei LMG S-19264T (=DSM 44701T), isolated from a smear-ripened cheese.</title>
        <authorList>
            <consortium name="US DOE Joint Genome Institute (JGI-PGF)"/>
            <person name="Walter F."/>
            <person name="Albersmeier A."/>
            <person name="Kalinowski J."/>
            <person name="Ruckert C."/>
        </authorList>
    </citation>
    <scope>NUCLEOTIDE SEQUENCE</scope>
    <source>
        <strain evidence="17">CGMCC 1.15533</strain>
    </source>
</reference>
<dbReference type="NCBIfam" id="NF004162">
    <property type="entry name" value="PRK05627.1-5"/>
    <property type="match status" value="1"/>
</dbReference>
<dbReference type="InterPro" id="IPR023465">
    <property type="entry name" value="Riboflavin_kinase_dom_sf"/>
</dbReference>
<dbReference type="EMBL" id="BMJN01000007">
    <property type="protein sequence ID" value="GGE28104.1"/>
    <property type="molecule type" value="Genomic_DNA"/>
</dbReference>
<dbReference type="RefSeq" id="WP_068992403.1">
    <property type="nucleotide sequence ID" value="NZ_BMJN01000007.1"/>
</dbReference>
<comment type="similarity">
    <text evidence="15">Belongs to the ribF family.</text>
</comment>
<dbReference type="SUPFAM" id="SSF82114">
    <property type="entry name" value="Riboflavin kinase-like"/>
    <property type="match status" value="1"/>
</dbReference>
<protein>
    <recommendedName>
        <fullName evidence="15">Riboflavin biosynthesis protein</fullName>
    </recommendedName>
    <domain>
        <recommendedName>
            <fullName evidence="15">Riboflavin kinase</fullName>
            <ecNumber evidence="15">2.7.1.26</ecNumber>
        </recommendedName>
        <alternativeName>
            <fullName evidence="15">Flavokinase</fullName>
        </alternativeName>
    </domain>
    <domain>
        <recommendedName>
            <fullName evidence="15">FMN adenylyltransferase</fullName>
            <ecNumber evidence="15">2.7.7.2</ecNumber>
        </recommendedName>
        <alternativeName>
            <fullName evidence="15">FAD pyrophosphorylase</fullName>
        </alternativeName>
        <alternativeName>
            <fullName evidence="15">FAD synthase</fullName>
        </alternativeName>
    </domain>
</protein>
<dbReference type="InterPro" id="IPR015864">
    <property type="entry name" value="FAD_synthase"/>
</dbReference>
<evidence type="ECO:0000256" key="5">
    <source>
        <dbReference type="ARBA" id="ARBA00022643"/>
    </source>
</evidence>
<dbReference type="InterPro" id="IPR023468">
    <property type="entry name" value="Riboflavin_kinase"/>
</dbReference>
<dbReference type="NCBIfam" id="TIGR00083">
    <property type="entry name" value="ribF"/>
    <property type="match status" value="1"/>
</dbReference>
<dbReference type="EC" id="2.7.1.26" evidence="15"/>
<dbReference type="OrthoDB" id="9803667at2"/>
<evidence type="ECO:0000256" key="14">
    <source>
        <dbReference type="ARBA" id="ARBA00049494"/>
    </source>
</evidence>
<keyword evidence="9 15" id="KW-0418">Kinase</keyword>
<keyword evidence="5 15" id="KW-0288">FMN</keyword>
<keyword evidence="12" id="KW-0511">Multifunctional enzyme</keyword>
<organism evidence="17 18">
    <name type="scientific">Streptococcus himalayensis</name>
    <dbReference type="NCBI Taxonomy" id="1888195"/>
    <lineage>
        <taxon>Bacteria</taxon>
        <taxon>Bacillati</taxon>
        <taxon>Bacillota</taxon>
        <taxon>Bacilli</taxon>
        <taxon>Lactobacillales</taxon>
        <taxon>Streptococcaceae</taxon>
        <taxon>Streptococcus</taxon>
    </lineage>
</organism>
<evidence type="ECO:0000256" key="7">
    <source>
        <dbReference type="ARBA" id="ARBA00022695"/>
    </source>
</evidence>
<keyword evidence="11 15" id="KW-0067">ATP-binding</keyword>
<evidence type="ECO:0000256" key="15">
    <source>
        <dbReference type="PIRNR" id="PIRNR004491"/>
    </source>
</evidence>
<keyword evidence="18" id="KW-1185">Reference proteome</keyword>
<dbReference type="PIRSF" id="PIRSF004491">
    <property type="entry name" value="FAD_Synth"/>
    <property type="match status" value="1"/>
</dbReference>
<evidence type="ECO:0000256" key="9">
    <source>
        <dbReference type="ARBA" id="ARBA00022777"/>
    </source>
</evidence>
<evidence type="ECO:0000256" key="2">
    <source>
        <dbReference type="ARBA" id="ARBA00004726"/>
    </source>
</evidence>
<dbReference type="Gene3D" id="3.40.50.620">
    <property type="entry name" value="HUPs"/>
    <property type="match status" value="1"/>
</dbReference>
<dbReference type="CDD" id="cd02064">
    <property type="entry name" value="FAD_synthetase_N"/>
    <property type="match status" value="1"/>
</dbReference>
<dbReference type="NCBIfam" id="NF004158">
    <property type="entry name" value="PRK05627.1-1"/>
    <property type="match status" value="1"/>
</dbReference>
<dbReference type="Pfam" id="PF01687">
    <property type="entry name" value="Flavokinase"/>
    <property type="match status" value="1"/>
</dbReference>
<sequence>MKTIYITNQEDIEQREDTVLVLGYFDGLHKGHQALFEAARKIATAQQLKIAVLTFPESPKIPFVRYQEDLLSHLANPDEREEAFAAIGVDFLYLIDFSSRFAHHTGQEFVEQYIKALKAKVIVAGFDYHFGRDKQSAKDLQGYTSAEVIIVPSVEKAGEKISSTRIKQAITKGDVKVAYELLGRPLTTHGLVVHGDARGRTLGYPTANLAPLDRVILPQEGVYVVDVAYQGHIYRGMASIGKNVTFNGNELRLEVHLFDFSGNMYGDKVTIYWLDRLRDMIKFSSLKNLMVQLKQDEAAARRWTLD</sequence>
<dbReference type="PANTHER" id="PTHR22749">
    <property type="entry name" value="RIBOFLAVIN KINASE/FMN ADENYLYLTRANSFERASE"/>
    <property type="match status" value="1"/>
</dbReference>
<evidence type="ECO:0000256" key="10">
    <source>
        <dbReference type="ARBA" id="ARBA00022827"/>
    </source>
</evidence>
<dbReference type="FunFam" id="3.40.50.620:FF:000021">
    <property type="entry name" value="Riboflavin biosynthesis protein"/>
    <property type="match status" value="1"/>
</dbReference>
<evidence type="ECO:0000256" key="1">
    <source>
        <dbReference type="ARBA" id="ARBA00002121"/>
    </source>
</evidence>
<dbReference type="SUPFAM" id="SSF52374">
    <property type="entry name" value="Nucleotidylyl transferase"/>
    <property type="match status" value="1"/>
</dbReference>
<keyword evidence="8 15" id="KW-0547">Nucleotide-binding</keyword>
<name>A0A917A5T8_9STRE</name>
<dbReference type="InterPro" id="IPR014729">
    <property type="entry name" value="Rossmann-like_a/b/a_fold"/>
</dbReference>
<evidence type="ECO:0000259" key="16">
    <source>
        <dbReference type="SMART" id="SM00904"/>
    </source>
</evidence>
<dbReference type="SMART" id="SM00904">
    <property type="entry name" value="Flavokinase"/>
    <property type="match status" value="1"/>
</dbReference>
<dbReference type="InterPro" id="IPR015865">
    <property type="entry name" value="Riboflavin_kinase_bac/euk"/>
</dbReference>
<comment type="function">
    <text evidence="1">Catalyzes the phosphorylation of riboflavin to FMN followed by the adenylation of FMN to FAD.</text>
</comment>
<evidence type="ECO:0000256" key="11">
    <source>
        <dbReference type="ARBA" id="ARBA00022840"/>
    </source>
</evidence>
<dbReference type="GO" id="GO:0009398">
    <property type="term" value="P:FMN biosynthetic process"/>
    <property type="evidence" value="ECO:0007669"/>
    <property type="project" value="UniProtKB-UniRule"/>
</dbReference>
<dbReference type="GO" id="GO:0006747">
    <property type="term" value="P:FAD biosynthetic process"/>
    <property type="evidence" value="ECO:0007669"/>
    <property type="project" value="UniProtKB-UniRule"/>
</dbReference>
<proteinExistence type="inferred from homology"/>
<dbReference type="AlphaFoldDB" id="A0A917A5T8"/>
<dbReference type="EC" id="2.7.7.2" evidence="15"/>